<dbReference type="GO" id="GO:0022857">
    <property type="term" value="F:transmembrane transporter activity"/>
    <property type="evidence" value="ECO:0007669"/>
    <property type="project" value="UniProtKB-UniRule"/>
</dbReference>
<dbReference type="InterPro" id="IPR004681">
    <property type="entry name" value="TRAP_DctM"/>
</dbReference>
<keyword evidence="3 7" id="KW-0997">Cell inner membrane</keyword>
<dbReference type="Pfam" id="PF06808">
    <property type="entry name" value="DctM"/>
    <property type="match status" value="1"/>
</dbReference>
<feature type="transmembrane region" description="Helical" evidence="7">
    <location>
        <begin position="138"/>
        <end position="165"/>
    </location>
</feature>
<feature type="transmembrane region" description="Helical" evidence="7">
    <location>
        <begin position="6"/>
        <end position="36"/>
    </location>
</feature>
<dbReference type="InterPro" id="IPR010656">
    <property type="entry name" value="DctM"/>
</dbReference>
<keyword evidence="6 7" id="KW-0472">Membrane</keyword>
<feature type="transmembrane region" description="Helical" evidence="7">
    <location>
        <begin position="171"/>
        <end position="195"/>
    </location>
</feature>
<evidence type="ECO:0000256" key="5">
    <source>
        <dbReference type="ARBA" id="ARBA00022989"/>
    </source>
</evidence>
<accession>A0A7Y9LNF3</accession>
<evidence type="ECO:0000313" key="9">
    <source>
        <dbReference type="EMBL" id="NYE83113.1"/>
    </source>
</evidence>
<evidence type="ECO:0000256" key="3">
    <source>
        <dbReference type="ARBA" id="ARBA00022519"/>
    </source>
</evidence>
<evidence type="ECO:0000256" key="1">
    <source>
        <dbReference type="ARBA" id="ARBA00004429"/>
    </source>
</evidence>
<feature type="transmembrane region" description="Helical" evidence="7">
    <location>
        <begin position="243"/>
        <end position="262"/>
    </location>
</feature>
<gene>
    <name evidence="9" type="ORF">FHW18_002384</name>
</gene>
<dbReference type="GO" id="GO:0005886">
    <property type="term" value="C:plasma membrane"/>
    <property type="evidence" value="ECO:0007669"/>
    <property type="project" value="UniProtKB-SubCell"/>
</dbReference>
<feature type="transmembrane region" description="Helical" evidence="7">
    <location>
        <begin position="357"/>
        <end position="375"/>
    </location>
</feature>
<dbReference type="PANTHER" id="PTHR33362">
    <property type="entry name" value="SIALIC ACID TRAP TRANSPORTER PERMEASE PROTEIN SIAT-RELATED"/>
    <property type="match status" value="1"/>
</dbReference>
<evidence type="ECO:0000313" key="10">
    <source>
        <dbReference type="Proteomes" id="UP000542125"/>
    </source>
</evidence>
<keyword evidence="2" id="KW-1003">Cell membrane</keyword>
<name>A0A7Y9LNF3_9BURK</name>
<comment type="subunit">
    <text evidence="7">The complex comprises the extracytoplasmic solute receptor protein and the two transmembrane proteins.</text>
</comment>
<dbReference type="PIRSF" id="PIRSF006066">
    <property type="entry name" value="HI0050"/>
    <property type="match status" value="1"/>
</dbReference>
<feature type="transmembrane region" description="Helical" evidence="7">
    <location>
        <begin position="395"/>
        <end position="416"/>
    </location>
</feature>
<feature type="transmembrane region" description="Helical" evidence="7">
    <location>
        <begin position="215"/>
        <end position="237"/>
    </location>
</feature>
<feature type="transmembrane region" description="Helical" evidence="7">
    <location>
        <begin position="96"/>
        <end position="117"/>
    </location>
</feature>
<dbReference type="Proteomes" id="UP000542125">
    <property type="component" value="Unassembled WGS sequence"/>
</dbReference>
<feature type="domain" description="TRAP C4-dicarboxylate transport system permease DctM subunit" evidence="8">
    <location>
        <begin position="9"/>
        <end position="418"/>
    </location>
</feature>
<evidence type="ECO:0000256" key="2">
    <source>
        <dbReference type="ARBA" id="ARBA00022475"/>
    </source>
</evidence>
<feature type="transmembrane region" description="Helical" evidence="7">
    <location>
        <begin position="274"/>
        <end position="296"/>
    </location>
</feature>
<reference evidence="9 10" key="1">
    <citation type="submission" date="2020-07" db="EMBL/GenBank/DDBJ databases">
        <title>Genomic Encyclopedia of Type Strains, Phase IV (KMG-V): Genome sequencing to study the core and pangenomes of soil and plant-associated prokaryotes.</title>
        <authorList>
            <person name="Whitman W."/>
        </authorList>
    </citation>
    <scope>NUCLEOTIDE SEQUENCE [LARGE SCALE GENOMIC DNA]</scope>
    <source>
        <strain evidence="9 10">SAS40</strain>
    </source>
</reference>
<dbReference type="RefSeq" id="WP_179586515.1">
    <property type="nucleotide sequence ID" value="NZ_JACBYR010000001.1"/>
</dbReference>
<evidence type="ECO:0000259" key="8">
    <source>
        <dbReference type="Pfam" id="PF06808"/>
    </source>
</evidence>
<dbReference type="AlphaFoldDB" id="A0A7Y9LNF3"/>
<comment type="function">
    <text evidence="7">Part of the tripartite ATP-independent periplasmic (TRAP) transport system.</text>
</comment>
<feature type="transmembrane region" description="Helical" evidence="7">
    <location>
        <begin position="316"/>
        <end position="345"/>
    </location>
</feature>
<evidence type="ECO:0000256" key="6">
    <source>
        <dbReference type="ARBA" id="ARBA00023136"/>
    </source>
</evidence>
<keyword evidence="7" id="KW-0813">Transport</keyword>
<comment type="caution">
    <text evidence="9">The sequence shown here is derived from an EMBL/GenBank/DDBJ whole genome shotgun (WGS) entry which is preliminary data.</text>
</comment>
<organism evidence="9 10">
    <name type="scientific">Pigmentiphaga litoralis</name>
    <dbReference type="NCBI Taxonomy" id="516702"/>
    <lineage>
        <taxon>Bacteria</taxon>
        <taxon>Pseudomonadati</taxon>
        <taxon>Pseudomonadota</taxon>
        <taxon>Betaproteobacteria</taxon>
        <taxon>Burkholderiales</taxon>
        <taxon>Alcaligenaceae</taxon>
        <taxon>Pigmentiphaga</taxon>
    </lineage>
</organism>
<evidence type="ECO:0000256" key="7">
    <source>
        <dbReference type="RuleBase" id="RU369079"/>
    </source>
</evidence>
<keyword evidence="5 7" id="KW-1133">Transmembrane helix</keyword>
<evidence type="ECO:0000256" key="4">
    <source>
        <dbReference type="ARBA" id="ARBA00022692"/>
    </source>
</evidence>
<comment type="similarity">
    <text evidence="7">Belongs to the TRAP transporter large permease family.</text>
</comment>
<proteinExistence type="inferred from homology"/>
<sequence length="429" mass="44941">MSHSFLLMIVVFFVLALVRVPLSLAMIGSSVVYFIVTGQDLGLIADQMMNSLMSSYVMLAVPMFILAANIMNAATISDRLWAAANAIVGRAQGGLAYVSVLLLIVSSSMTGSAIADASGAGMMSVRMMKKVGGYPRGFAAAVVAAGSTAASAIPPAIPLVIYALISGASVGALFLGGLLPGILMGAALMAVIYFLAPRMNLPRGEAVPRRDLPKVFAQAIIPMTLPVVLLGGIWAGIFTPTEAAAVAGGYALLLGLFVYRALNPKVLFAVFAESSRASAVVMLLIAGAYVTNYVVTAEGLDRMFLTWVQSLGLGPVGFFLTVNVLLLAMGMLFDTGVLLLVVIPILMPTVKALGIDLVHFGVVIVINLMIGLSMPPHGMLLFVLSAHSKTPVGEIFKAILPFIAALLAVLLLMTLVPQTVLWLPQLFGY</sequence>
<comment type="subcellular location">
    <subcellularLocation>
        <location evidence="1 7">Cell inner membrane</location>
        <topology evidence="1 7">Multi-pass membrane protein</topology>
    </subcellularLocation>
</comment>
<keyword evidence="4 7" id="KW-0812">Transmembrane</keyword>
<keyword evidence="10" id="KW-1185">Reference proteome</keyword>
<feature type="transmembrane region" description="Helical" evidence="7">
    <location>
        <begin position="56"/>
        <end position="76"/>
    </location>
</feature>
<dbReference type="EMBL" id="JACBYR010000001">
    <property type="protein sequence ID" value="NYE83113.1"/>
    <property type="molecule type" value="Genomic_DNA"/>
</dbReference>
<protein>
    <recommendedName>
        <fullName evidence="7">TRAP transporter large permease protein</fullName>
    </recommendedName>
</protein>
<dbReference type="NCBIfam" id="TIGR00786">
    <property type="entry name" value="dctM"/>
    <property type="match status" value="1"/>
</dbReference>